<dbReference type="GO" id="GO:0007166">
    <property type="term" value="P:cell surface receptor signaling pathway"/>
    <property type="evidence" value="ECO:0007669"/>
    <property type="project" value="TreeGrafter"/>
</dbReference>
<dbReference type="PANTHER" id="PTHR31129:SF2">
    <property type="entry name" value="GLYCOPROTEIN HORMONE ALPHA-2"/>
    <property type="match status" value="1"/>
</dbReference>
<dbReference type="GO" id="GO:0051427">
    <property type="term" value="F:hormone receptor binding"/>
    <property type="evidence" value="ECO:0007669"/>
    <property type="project" value="TreeGrafter"/>
</dbReference>
<keyword evidence="1" id="KW-0472">Membrane</keyword>
<organism evidence="2 3">
    <name type="scientific">Exocentrus adspersus</name>
    <dbReference type="NCBI Taxonomy" id="1586481"/>
    <lineage>
        <taxon>Eukaryota</taxon>
        <taxon>Metazoa</taxon>
        <taxon>Ecdysozoa</taxon>
        <taxon>Arthropoda</taxon>
        <taxon>Hexapoda</taxon>
        <taxon>Insecta</taxon>
        <taxon>Pterygota</taxon>
        <taxon>Neoptera</taxon>
        <taxon>Endopterygota</taxon>
        <taxon>Coleoptera</taxon>
        <taxon>Polyphaga</taxon>
        <taxon>Cucujiformia</taxon>
        <taxon>Chrysomeloidea</taxon>
        <taxon>Cerambycidae</taxon>
        <taxon>Lamiinae</taxon>
        <taxon>Acanthocinini</taxon>
        <taxon>Exocentrus</taxon>
    </lineage>
</organism>
<keyword evidence="1" id="KW-1133">Transmembrane helix</keyword>
<dbReference type="PANTHER" id="PTHR31129">
    <property type="entry name" value="GLYCOPROTEIN HORMONE ALPHA-2"/>
    <property type="match status" value="1"/>
</dbReference>
<feature type="transmembrane region" description="Helical" evidence="1">
    <location>
        <begin position="37"/>
        <end position="54"/>
    </location>
</feature>
<gene>
    <name evidence="2" type="ORF">NQ315_013056</name>
</gene>
<name>A0AAV8VY13_9CUCU</name>
<evidence type="ECO:0000256" key="1">
    <source>
        <dbReference type="SAM" id="Phobius"/>
    </source>
</evidence>
<dbReference type="Gene3D" id="2.10.90.10">
    <property type="entry name" value="Cystine-knot cytokines"/>
    <property type="match status" value="1"/>
</dbReference>
<protein>
    <recommendedName>
        <fullName evidence="4">Glycoprotein hormone alpha 2</fullName>
    </recommendedName>
</protein>
<dbReference type="InterPro" id="IPR029034">
    <property type="entry name" value="Cystine-knot_cytokine"/>
</dbReference>
<dbReference type="Proteomes" id="UP001159042">
    <property type="component" value="Unassembled WGS sequence"/>
</dbReference>
<keyword evidence="1" id="KW-0812">Transmembrane</keyword>
<proteinExistence type="predicted"/>
<evidence type="ECO:0000313" key="2">
    <source>
        <dbReference type="EMBL" id="KAJ8918551.1"/>
    </source>
</evidence>
<reference evidence="2 3" key="1">
    <citation type="journal article" date="2023" name="Insect Mol. Biol.">
        <title>Genome sequencing provides insights into the evolution of gene families encoding plant cell wall-degrading enzymes in longhorned beetles.</title>
        <authorList>
            <person name="Shin N.R."/>
            <person name="Okamura Y."/>
            <person name="Kirsch R."/>
            <person name="Pauchet Y."/>
        </authorList>
    </citation>
    <scope>NUCLEOTIDE SEQUENCE [LARGE SCALE GENOMIC DNA]</scope>
    <source>
        <strain evidence="2">EAD_L_NR</strain>
    </source>
</reference>
<comment type="caution">
    <text evidence="2">The sequence shown here is derived from an EMBL/GenBank/DDBJ whole genome shotgun (WGS) entry which is preliminary data.</text>
</comment>
<dbReference type="EMBL" id="JANEYG010000024">
    <property type="protein sequence ID" value="KAJ8918551.1"/>
    <property type="molecule type" value="Genomic_DNA"/>
</dbReference>
<dbReference type="FunFam" id="2.10.90.10:FF:000049">
    <property type="entry name" value="Glycoprotein hormone alpha 2"/>
    <property type="match status" value="1"/>
</dbReference>
<evidence type="ECO:0008006" key="4">
    <source>
        <dbReference type="Google" id="ProtNLM"/>
    </source>
</evidence>
<dbReference type="GO" id="GO:0005615">
    <property type="term" value="C:extracellular space"/>
    <property type="evidence" value="ECO:0007669"/>
    <property type="project" value="TreeGrafter"/>
</dbReference>
<dbReference type="AlphaFoldDB" id="A0AAV8VY13"/>
<accession>A0AAV8VY13</accession>
<evidence type="ECO:0000313" key="3">
    <source>
        <dbReference type="Proteomes" id="UP001159042"/>
    </source>
</evidence>
<keyword evidence="3" id="KW-1185">Reference proteome</keyword>
<dbReference type="InterPro" id="IPR052680">
    <property type="entry name" value="Glyco_Hormone_Alpha"/>
</dbReference>
<sequence>MVEKKIESIITLLPTPHLKLRCACYSINIGDSTARMLAFWFLVIVVSFSNAFFVTPVNAKEPWKAPGCHKVGYSRNISIPNCVVFRMTTNACRGFCESWAVPSSPKTTPSQPVTSIGQCCNIMETEPVKVKVFCVDGIRTLTFKSAVSCSCYHCKKD</sequence>